<reference evidence="2 3" key="1">
    <citation type="journal article" date="2020" name="Nature">
        <title>Six reference-quality genomes reveal evolution of bat adaptations.</title>
        <authorList>
            <person name="Jebb D."/>
            <person name="Huang Z."/>
            <person name="Pippel M."/>
            <person name="Hughes G.M."/>
            <person name="Lavrichenko K."/>
            <person name="Devanna P."/>
            <person name="Winkler S."/>
            <person name="Jermiin L.S."/>
            <person name="Skirmuntt E.C."/>
            <person name="Katzourakis A."/>
            <person name="Burkitt-Gray L."/>
            <person name="Ray D.A."/>
            <person name="Sullivan K.A.M."/>
            <person name="Roscito J.G."/>
            <person name="Kirilenko B.M."/>
            <person name="Davalos L.M."/>
            <person name="Corthals A.P."/>
            <person name="Power M.L."/>
            <person name="Jones G."/>
            <person name="Ransome R.D."/>
            <person name="Dechmann D.K.N."/>
            <person name="Locatelli A.G."/>
            <person name="Puechmaille S.J."/>
            <person name="Fedrigo O."/>
            <person name="Jarvis E.D."/>
            <person name="Hiller M."/>
            <person name="Vernes S.C."/>
            <person name="Myers E.W."/>
            <person name="Teeling E.C."/>
        </authorList>
    </citation>
    <scope>NUCLEOTIDE SEQUENCE [LARGE SCALE GENOMIC DNA]</scope>
    <source>
        <strain evidence="2">MPipKuh1</strain>
        <tissue evidence="2">Flight muscle</tissue>
    </source>
</reference>
<dbReference type="AlphaFoldDB" id="A0A7J7UG47"/>
<sequence>MAPALASRSPRPRTSLGAEQAGEEEEESSGTSSATCPASMVRSAEPLVSGHLSPQHRRLDTLTSSFPGASEPGVSPGHAEPLHPSGASTLCRRPTSEDGGDVCGRLRDRLQMTGWEAGSGGRRSWCSQRIPDPQGSAALGLPRPLPPPGGGGGRGQDCDPGSPLASA</sequence>
<keyword evidence="3" id="KW-1185">Reference proteome</keyword>
<accession>A0A7J7UG47</accession>
<name>A0A7J7UG47_PIPKU</name>
<gene>
    <name evidence="2" type="ORF">mPipKuh1_009106</name>
</gene>
<evidence type="ECO:0000256" key="1">
    <source>
        <dbReference type="SAM" id="MobiDB-lite"/>
    </source>
</evidence>
<evidence type="ECO:0000313" key="3">
    <source>
        <dbReference type="Proteomes" id="UP000558488"/>
    </source>
</evidence>
<feature type="region of interest" description="Disordered" evidence="1">
    <location>
        <begin position="1"/>
        <end position="167"/>
    </location>
</feature>
<evidence type="ECO:0000313" key="2">
    <source>
        <dbReference type="EMBL" id="KAF6311917.1"/>
    </source>
</evidence>
<dbReference type="EMBL" id="JACAGB010000020">
    <property type="protein sequence ID" value="KAF6311917.1"/>
    <property type="molecule type" value="Genomic_DNA"/>
</dbReference>
<dbReference type="Proteomes" id="UP000558488">
    <property type="component" value="Unassembled WGS sequence"/>
</dbReference>
<comment type="caution">
    <text evidence="2">The sequence shown here is derived from an EMBL/GenBank/DDBJ whole genome shotgun (WGS) entry which is preliminary data.</text>
</comment>
<proteinExistence type="predicted"/>
<organism evidence="2 3">
    <name type="scientific">Pipistrellus kuhlii</name>
    <name type="common">Kuhl's pipistrelle</name>
    <dbReference type="NCBI Taxonomy" id="59472"/>
    <lineage>
        <taxon>Eukaryota</taxon>
        <taxon>Metazoa</taxon>
        <taxon>Chordata</taxon>
        <taxon>Craniata</taxon>
        <taxon>Vertebrata</taxon>
        <taxon>Euteleostomi</taxon>
        <taxon>Mammalia</taxon>
        <taxon>Eutheria</taxon>
        <taxon>Laurasiatheria</taxon>
        <taxon>Chiroptera</taxon>
        <taxon>Yangochiroptera</taxon>
        <taxon>Vespertilionidae</taxon>
        <taxon>Pipistrellus</taxon>
    </lineage>
</organism>
<protein>
    <submittedName>
        <fullName evidence="2">Uncharacterized protein</fullName>
    </submittedName>
</protein>